<dbReference type="CDD" id="cd00054">
    <property type="entry name" value="EGF_CA"/>
    <property type="match status" value="1"/>
</dbReference>
<dbReference type="Gene3D" id="2.60.40.10">
    <property type="entry name" value="Immunoglobulins"/>
    <property type="match status" value="1"/>
</dbReference>
<dbReference type="PANTHER" id="PTHR19325:SF573">
    <property type="entry name" value="MEMBRANE COFACTOR PROTEIN"/>
    <property type="match status" value="1"/>
</dbReference>
<evidence type="ECO:0000256" key="5">
    <source>
        <dbReference type="PROSITE-ProRule" id="PRU00076"/>
    </source>
</evidence>
<dbReference type="Gene3D" id="2.10.25.10">
    <property type="entry name" value="Laminin"/>
    <property type="match status" value="1"/>
</dbReference>
<dbReference type="SMART" id="SM00032">
    <property type="entry name" value="CCP"/>
    <property type="match status" value="4"/>
</dbReference>
<dbReference type="PROSITE" id="PS50923">
    <property type="entry name" value="SUSHI"/>
    <property type="match status" value="2"/>
</dbReference>
<keyword evidence="1 6" id="KW-0768">Sushi</keyword>
<comment type="caution">
    <text evidence="5">Lacks conserved residue(s) required for the propagation of feature annotation.</text>
</comment>
<dbReference type="SMART" id="SM00409">
    <property type="entry name" value="IG"/>
    <property type="match status" value="1"/>
</dbReference>
<accession>A0AAD4N3S9</accession>
<name>A0AAD4N3S9_9BILA</name>
<keyword evidence="2" id="KW-0677">Repeat</keyword>
<dbReference type="InterPro" id="IPR036179">
    <property type="entry name" value="Ig-like_dom_sf"/>
</dbReference>
<dbReference type="PROSITE" id="PS50026">
    <property type="entry name" value="EGF_3"/>
    <property type="match status" value="1"/>
</dbReference>
<dbReference type="InterPro" id="IPR050350">
    <property type="entry name" value="Compl-Cell_Adhes-Reg"/>
</dbReference>
<reference evidence="10" key="1">
    <citation type="submission" date="2022-01" db="EMBL/GenBank/DDBJ databases">
        <title>Genome Sequence Resource for Two Populations of Ditylenchus destructor, the Migratory Endoparasitic Phytonematode.</title>
        <authorList>
            <person name="Zhang H."/>
            <person name="Lin R."/>
            <person name="Xie B."/>
        </authorList>
    </citation>
    <scope>NUCLEOTIDE SEQUENCE</scope>
    <source>
        <strain evidence="10">BazhouSP</strain>
    </source>
</reference>
<dbReference type="InterPro" id="IPR000742">
    <property type="entry name" value="EGF"/>
</dbReference>
<dbReference type="SUPFAM" id="SSF57196">
    <property type="entry name" value="EGF/Laminin"/>
    <property type="match status" value="1"/>
</dbReference>
<keyword evidence="5" id="KW-0245">EGF-like domain</keyword>
<evidence type="ECO:0000256" key="4">
    <source>
        <dbReference type="ARBA" id="ARBA00023180"/>
    </source>
</evidence>
<evidence type="ECO:0000313" key="11">
    <source>
        <dbReference type="Proteomes" id="UP001201812"/>
    </source>
</evidence>
<dbReference type="InterPro" id="IPR000436">
    <property type="entry name" value="Sushi_SCR_CCP_dom"/>
</dbReference>
<keyword evidence="4" id="KW-0325">Glycoprotein</keyword>
<feature type="domain" description="Sushi" evidence="9">
    <location>
        <begin position="321"/>
        <end position="396"/>
    </location>
</feature>
<dbReference type="InterPro" id="IPR013783">
    <property type="entry name" value="Ig-like_fold"/>
</dbReference>
<keyword evidence="3" id="KW-1015">Disulfide bond</keyword>
<dbReference type="CDD" id="cd00033">
    <property type="entry name" value="CCP"/>
    <property type="match status" value="1"/>
</dbReference>
<feature type="domain" description="EGF-like" evidence="7">
    <location>
        <begin position="155"/>
        <end position="192"/>
    </location>
</feature>
<evidence type="ECO:0000313" key="10">
    <source>
        <dbReference type="EMBL" id="KAI1714587.1"/>
    </source>
</evidence>
<keyword evidence="11" id="KW-1185">Reference proteome</keyword>
<dbReference type="AlphaFoldDB" id="A0AAD4N3S9"/>
<evidence type="ECO:0000256" key="3">
    <source>
        <dbReference type="ARBA" id="ARBA00023157"/>
    </source>
</evidence>
<dbReference type="Pfam" id="PF00084">
    <property type="entry name" value="Sushi"/>
    <property type="match status" value="1"/>
</dbReference>
<dbReference type="PROSITE" id="PS50835">
    <property type="entry name" value="IG_LIKE"/>
    <property type="match status" value="1"/>
</dbReference>
<dbReference type="InterPro" id="IPR035976">
    <property type="entry name" value="Sushi/SCR/CCP_sf"/>
</dbReference>
<dbReference type="InterPro" id="IPR007110">
    <property type="entry name" value="Ig-like_dom"/>
</dbReference>
<dbReference type="Proteomes" id="UP001201812">
    <property type="component" value="Unassembled WGS sequence"/>
</dbReference>
<evidence type="ECO:0000259" key="7">
    <source>
        <dbReference type="PROSITE" id="PS50026"/>
    </source>
</evidence>
<evidence type="ECO:0000259" key="8">
    <source>
        <dbReference type="PROSITE" id="PS50835"/>
    </source>
</evidence>
<sequence>MISNYENNRRNAVGKIDREIERWQEERQIRCPAPLTTLPVPDVMANDILRIYVPAVFSSATLDNGNGSWAYYDCPPGTIPRGKQSFTECLPNGTWSQIEMACLKLGCYAENVDFGHFEDFWTPAEGRPARIKCIEGSKFDNLLPRCIQKNDNSVVTDMCQERSFCGAHGRCKTLMGNYTCECDHGYRFQANESAGHQCKAINKCAEKLDLCSSAECEPSLASPTDYLCACAENMTEFTKGLNRTLVIPNVEYLHPNRSCIRSRCPIPNLNSSFVIANESMLFLAGSRMKIYCKGRTGVLANVSCLPNGNWDGEIPQYCHKTSCKSISLPNHATFIKHPLTTFAQQPTYYVDDVVSFRCYGQNAPGESNLGYYLMGPESILCLPSGEWSNPPPICVLPQCSAIDDPPPGGANMTRFSPNTPTGEKFAENTTIEFKCEGRNGSVIFVEAIMCIKNRTIDGEFHMTWSVNTFPNCSAYLELNSTRNFRCDMKADGDIRPSKKHFEEGEQANFTCIQPNYELSDPRPLKCTKYNSDFTRDSTRFSRLKRGTEDVSNSQLSPDSTILQDCIVPRHYKSTVFLGASVLLRCQLNSKCQNYQVRWVHQTSGFSLPTSYLHSSHVVSALIESVKISDQGKYVCEVLDQNGNVLDSGAWIVDVLPDRKVRGWTEIISQTRPTTVVAMDSAKRLSGWSASVHFSKRFSHLITPMVEVHTDWLGINVDLADCRDCLVWLSYYSTDSNVDAQKLPLDRFSTLGGATVDPNSHSIQFVLPFSKVWILIAVDSGSASSSFRIKNLRFTVTACAQIQLGLMTFPETTVSPKNKTVSGTCASQHSIMPSISGLKCSPTGVWYIDEENPPICVCESGYVEYLGGCVSRGPLCYSCTNSLQANCTRFANAQYCSEGEVCQSVSRFSANQNAGALGYVEKKCVPEEVCKNSFDASAKQCQPLQVGETIPVRFGLSSALPYCIDRQQMRLTCDPIIKVRRLGRFFYEPTRIKWPTVVDNDPTFAISSNLRPELMTIKVPLYPFDGSEKDILWIAVDKHGASATCITKVIFEDVLSPELLCPDLYVDDVYGSTGTDIPIRLPSDLIQFQDDTSQSTKLQITINPPNGSFIEIDKPVMINVTTIDENSNQAQCQFWYQAVVKDCPLWQIDMEEYTCTNRSQLNDQIVACYRKRPCDGDRRQLPENFKALICIPGQDGWRLLQDGVGNHNAFLRQQNPTCLGEFVGMHC</sequence>
<feature type="domain" description="Ig-like" evidence="8">
    <location>
        <begin position="557"/>
        <end position="637"/>
    </location>
</feature>
<comment type="caution">
    <text evidence="10">The sequence shown here is derived from an EMBL/GenBank/DDBJ whole genome shotgun (WGS) entry which is preliminary data.</text>
</comment>
<evidence type="ECO:0000256" key="2">
    <source>
        <dbReference type="ARBA" id="ARBA00022737"/>
    </source>
</evidence>
<evidence type="ECO:0000256" key="6">
    <source>
        <dbReference type="PROSITE-ProRule" id="PRU00302"/>
    </source>
</evidence>
<dbReference type="SUPFAM" id="SSF57535">
    <property type="entry name" value="Complement control module/SCR domain"/>
    <property type="match status" value="2"/>
</dbReference>
<dbReference type="PANTHER" id="PTHR19325">
    <property type="entry name" value="COMPLEMENT COMPONENT-RELATED SUSHI DOMAIN-CONTAINING"/>
    <property type="match status" value="1"/>
</dbReference>
<evidence type="ECO:0000256" key="1">
    <source>
        <dbReference type="ARBA" id="ARBA00022659"/>
    </source>
</evidence>
<dbReference type="SUPFAM" id="SSF48726">
    <property type="entry name" value="Immunoglobulin"/>
    <property type="match status" value="1"/>
</dbReference>
<dbReference type="SMART" id="SM00181">
    <property type="entry name" value="EGF"/>
    <property type="match status" value="2"/>
</dbReference>
<dbReference type="InterPro" id="IPR003599">
    <property type="entry name" value="Ig_sub"/>
</dbReference>
<proteinExistence type="predicted"/>
<protein>
    <submittedName>
        <fullName evidence="10">p-selectin</fullName>
    </submittedName>
</protein>
<dbReference type="Gene3D" id="2.10.70.10">
    <property type="entry name" value="Complement Module, domain 1"/>
    <property type="match status" value="2"/>
</dbReference>
<feature type="domain" description="Sushi" evidence="9">
    <location>
        <begin position="262"/>
        <end position="320"/>
    </location>
</feature>
<evidence type="ECO:0000259" key="9">
    <source>
        <dbReference type="PROSITE" id="PS50923"/>
    </source>
</evidence>
<gene>
    <name evidence="10" type="ORF">DdX_08689</name>
</gene>
<organism evidence="10 11">
    <name type="scientific">Ditylenchus destructor</name>
    <dbReference type="NCBI Taxonomy" id="166010"/>
    <lineage>
        <taxon>Eukaryota</taxon>
        <taxon>Metazoa</taxon>
        <taxon>Ecdysozoa</taxon>
        <taxon>Nematoda</taxon>
        <taxon>Chromadorea</taxon>
        <taxon>Rhabditida</taxon>
        <taxon>Tylenchina</taxon>
        <taxon>Tylenchomorpha</taxon>
        <taxon>Sphaerularioidea</taxon>
        <taxon>Anguinidae</taxon>
        <taxon>Anguininae</taxon>
        <taxon>Ditylenchus</taxon>
    </lineage>
</organism>
<dbReference type="EMBL" id="JAKKPZ010000013">
    <property type="protein sequence ID" value="KAI1714587.1"/>
    <property type="molecule type" value="Genomic_DNA"/>
</dbReference>